<reference evidence="2 3" key="1">
    <citation type="submission" date="2017-02" db="EMBL/GenBank/DDBJ databases">
        <title>Whole genome sequencing of Metallibacterium scheffleri DSM 24874 (T).</title>
        <authorList>
            <person name="Kumar S."/>
            <person name="Patil P."/>
            <person name="Patil P.B."/>
        </authorList>
    </citation>
    <scope>NUCLEOTIDE SEQUENCE [LARGE SCALE GENOMIC DNA]</scope>
    <source>
        <strain evidence="2 3">DSM 24874</strain>
    </source>
</reference>
<accession>A0A4S3KT00</accession>
<dbReference type="RefSeq" id="WP_081128437.1">
    <property type="nucleotide sequence ID" value="NZ_DAHXOC010000038.1"/>
</dbReference>
<keyword evidence="1" id="KW-0732">Signal</keyword>
<evidence type="ECO:0008006" key="4">
    <source>
        <dbReference type="Google" id="ProtNLM"/>
    </source>
</evidence>
<feature type="chain" id="PRO_5020475697" description="START domain-containing protein" evidence="1">
    <location>
        <begin position="28"/>
        <end position="180"/>
    </location>
</feature>
<gene>
    <name evidence="2" type="ORF">B1806_00105</name>
</gene>
<evidence type="ECO:0000313" key="3">
    <source>
        <dbReference type="Proteomes" id="UP000307749"/>
    </source>
</evidence>
<name>A0A4S3KT00_9GAMM</name>
<protein>
    <recommendedName>
        <fullName evidence="4">START domain-containing protein</fullName>
    </recommendedName>
</protein>
<feature type="signal peptide" evidence="1">
    <location>
        <begin position="1"/>
        <end position="27"/>
    </location>
</feature>
<dbReference type="Proteomes" id="UP000307749">
    <property type="component" value="Unassembled WGS sequence"/>
</dbReference>
<evidence type="ECO:0000313" key="2">
    <source>
        <dbReference type="EMBL" id="THD12272.1"/>
    </source>
</evidence>
<dbReference type="AlphaFoldDB" id="A0A4S3KT00"/>
<organism evidence="2 3">
    <name type="scientific">Metallibacterium scheffleri</name>
    <dbReference type="NCBI Taxonomy" id="993689"/>
    <lineage>
        <taxon>Bacteria</taxon>
        <taxon>Pseudomonadati</taxon>
        <taxon>Pseudomonadota</taxon>
        <taxon>Gammaproteobacteria</taxon>
        <taxon>Lysobacterales</taxon>
        <taxon>Rhodanobacteraceae</taxon>
        <taxon>Metallibacterium</taxon>
    </lineage>
</organism>
<dbReference type="EMBL" id="MWQO01000001">
    <property type="protein sequence ID" value="THD12272.1"/>
    <property type="molecule type" value="Genomic_DNA"/>
</dbReference>
<comment type="caution">
    <text evidence="2">The sequence shown here is derived from an EMBL/GenBank/DDBJ whole genome shotgun (WGS) entry which is preliminary data.</text>
</comment>
<sequence length="180" mass="19517">MSKPGIRTAPVLLSALLLAAATLSAHATDYQLADGRVRFSAPDAWPQIMMQTSGNPQFMAFQVPDPAPVSQRVLARVTVTVVKMLNGPAFQQWVNQRVQHSHQLPGYESVAQPGSSSNVVRYTALESGVRMSYSERYFLKGLEGVQLRCLRPNRGEVDAAWVASFDKGCDAIAASLQQGG</sequence>
<dbReference type="STRING" id="993689.GCA_002077135_02649"/>
<dbReference type="OrthoDB" id="5958924at2"/>
<keyword evidence="3" id="KW-1185">Reference proteome</keyword>
<proteinExistence type="predicted"/>
<evidence type="ECO:0000256" key="1">
    <source>
        <dbReference type="SAM" id="SignalP"/>
    </source>
</evidence>